<proteinExistence type="predicted"/>
<sequence length="74" mass="8469">MKWEGAPSLPGAINYTGMPSGSRVQDEMINIVFQIKKFMDLKEHTKVQMEEIDLILEELKQEPGCENYGKVLKL</sequence>
<keyword evidence="2" id="KW-1185">Reference proteome</keyword>
<evidence type="ECO:0000313" key="1">
    <source>
        <dbReference type="EMBL" id="AOT72224.1"/>
    </source>
</evidence>
<organism evidence="1 2">
    <name type="scientific">Geosporobacter ferrireducens</name>
    <dbReference type="NCBI Taxonomy" id="1424294"/>
    <lineage>
        <taxon>Bacteria</taxon>
        <taxon>Bacillati</taxon>
        <taxon>Bacillota</taxon>
        <taxon>Clostridia</taxon>
        <taxon>Peptostreptococcales</taxon>
        <taxon>Thermotaleaceae</taxon>
        <taxon>Geosporobacter</taxon>
    </lineage>
</organism>
<name>A0A1D8GMT9_9FIRM</name>
<dbReference type="OrthoDB" id="1682114at2"/>
<gene>
    <name evidence="1" type="ORF">Gferi_23375</name>
</gene>
<dbReference type="KEGG" id="gfe:Gferi_23375"/>
<dbReference type="STRING" id="1424294.Gferi_23375"/>
<dbReference type="Proteomes" id="UP000095743">
    <property type="component" value="Chromosome"/>
</dbReference>
<dbReference type="EMBL" id="CP017269">
    <property type="protein sequence ID" value="AOT72224.1"/>
    <property type="molecule type" value="Genomic_DNA"/>
</dbReference>
<dbReference type="AlphaFoldDB" id="A0A1D8GMT9"/>
<accession>A0A1D8GMT9</accession>
<reference evidence="1 2" key="1">
    <citation type="submission" date="2016-09" db="EMBL/GenBank/DDBJ databases">
        <title>Genomic analysis reveals versatility of anaerobic energy metabolism of Geosporobacter ferrireducens IRF9 of phylum Firmicutes.</title>
        <authorList>
            <person name="Kim S.-J."/>
        </authorList>
    </citation>
    <scope>NUCLEOTIDE SEQUENCE [LARGE SCALE GENOMIC DNA]</scope>
    <source>
        <strain evidence="1 2">IRF9</strain>
    </source>
</reference>
<protein>
    <submittedName>
        <fullName evidence="1">Uncharacterized protein</fullName>
    </submittedName>
</protein>
<evidence type="ECO:0000313" key="2">
    <source>
        <dbReference type="Proteomes" id="UP000095743"/>
    </source>
</evidence>
<dbReference type="RefSeq" id="WP_069980539.1">
    <property type="nucleotide sequence ID" value="NZ_CP017269.1"/>
</dbReference>